<protein>
    <submittedName>
        <fullName evidence="3">Activator of Hsp90 ATPase homolog 1-like protein</fullName>
    </submittedName>
</protein>
<gene>
    <name evidence="3" type="ORF">SAMN05444277_10832</name>
</gene>
<name>A0A1I5X9J0_9BACT</name>
<feature type="domain" description="Activator of Hsp90 ATPase homologue 1/2-like C-terminal" evidence="2">
    <location>
        <begin position="15"/>
        <end position="130"/>
    </location>
</feature>
<evidence type="ECO:0000313" key="4">
    <source>
        <dbReference type="Proteomes" id="UP000199031"/>
    </source>
</evidence>
<dbReference type="OrthoDB" id="287565at2"/>
<dbReference type="SUPFAM" id="SSF55961">
    <property type="entry name" value="Bet v1-like"/>
    <property type="match status" value="2"/>
</dbReference>
<dbReference type="RefSeq" id="WP_090659279.1">
    <property type="nucleotide sequence ID" value="NZ_FOXQ01000008.1"/>
</dbReference>
<dbReference type="STRING" id="1465490.SAMN05444277_10832"/>
<feature type="domain" description="Activator of Hsp90 ATPase homologue 1/2-like C-terminal" evidence="2">
    <location>
        <begin position="190"/>
        <end position="298"/>
    </location>
</feature>
<keyword evidence="4" id="KW-1185">Reference proteome</keyword>
<dbReference type="CDD" id="cd07814">
    <property type="entry name" value="SRPBCC_CalC_Aha1-like"/>
    <property type="match status" value="2"/>
</dbReference>
<evidence type="ECO:0000256" key="1">
    <source>
        <dbReference type="ARBA" id="ARBA00006817"/>
    </source>
</evidence>
<reference evidence="3 4" key="1">
    <citation type="submission" date="2016-10" db="EMBL/GenBank/DDBJ databases">
        <authorList>
            <person name="de Groot N.N."/>
        </authorList>
    </citation>
    <scope>NUCLEOTIDE SEQUENCE [LARGE SCALE GENOMIC DNA]</scope>
    <source>
        <strain evidence="3 4">DSM 28286</strain>
    </source>
</reference>
<dbReference type="Proteomes" id="UP000199031">
    <property type="component" value="Unassembled WGS sequence"/>
</dbReference>
<sequence>MKNKSYSAAINVAKSAKQVFNAVSDVTKWWSKDFEGNSEKLNDEFIINHPGKHYSKQKLIEVIPDKKIVWLVTESQLTWIENNKEEWTNTKMIFEISGNENKTVLHFTHEGLSPEKECYAMCEKGWDIVIKDWLFHFISVGTPSAKMAEAAKIRNRHFEDTTTTSKKDFHKTITVSASAEEAMKKISQVNAWWKKDFSGSAEKLDNAFTVPFGAPSFVEFVVSEFSPGKKLAWKVTDCYLPWFKDKKEWNNTEVVFQLSQNNGKTKIDFTHMGLTPEVECYDVCEKGWNGHINTLEKFINEGKGLSE</sequence>
<dbReference type="Pfam" id="PF08327">
    <property type="entry name" value="AHSA1"/>
    <property type="match status" value="2"/>
</dbReference>
<organism evidence="3 4">
    <name type="scientific">Parafilimonas terrae</name>
    <dbReference type="NCBI Taxonomy" id="1465490"/>
    <lineage>
        <taxon>Bacteria</taxon>
        <taxon>Pseudomonadati</taxon>
        <taxon>Bacteroidota</taxon>
        <taxon>Chitinophagia</taxon>
        <taxon>Chitinophagales</taxon>
        <taxon>Chitinophagaceae</taxon>
        <taxon>Parafilimonas</taxon>
    </lineage>
</organism>
<dbReference type="EMBL" id="FOXQ01000008">
    <property type="protein sequence ID" value="SFQ28653.1"/>
    <property type="molecule type" value="Genomic_DNA"/>
</dbReference>
<comment type="similarity">
    <text evidence="1">Belongs to the AHA1 family.</text>
</comment>
<accession>A0A1I5X9J0</accession>
<dbReference type="InterPro" id="IPR013538">
    <property type="entry name" value="ASHA1/2-like_C"/>
</dbReference>
<evidence type="ECO:0000259" key="2">
    <source>
        <dbReference type="Pfam" id="PF08327"/>
    </source>
</evidence>
<dbReference type="Gene3D" id="3.30.530.20">
    <property type="match status" value="2"/>
</dbReference>
<dbReference type="InterPro" id="IPR023393">
    <property type="entry name" value="START-like_dom_sf"/>
</dbReference>
<proteinExistence type="inferred from homology"/>
<dbReference type="AlphaFoldDB" id="A0A1I5X9J0"/>
<evidence type="ECO:0000313" key="3">
    <source>
        <dbReference type="EMBL" id="SFQ28653.1"/>
    </source>
</evidence>